<name>A0A1G6RL61_9BACT</name>
<evidence type="ECO:0000313" key="1">
    <source>
        <dbReference type="EMBL" id="SDD04725.1"/>
    </source>
</evidence>
<dbReference type="Proteomes" id="UP000199452">
    <property type="component" value="Unassembled WGS sequence"/>
</dbReference>
<dbReference type="RefSeq" id="WP_212590569.1">
    <property type="nucleotide sequence ID" value="NZ_FMYP01000076.1"/>
</dbReference>
<proteinExistence type="predicted"/>
<feature type="non-terminal residue" evidence="1">
    <location>
        <position position="67"/>
    </location>
</feature>
<dbReference type="AlphaFoldDB" id="A0A1G6RL61"/>
<gene>
    <name evidence="1" type="ORF">SAMN05216323_10761</name>
</gene>
<accession>A0A1G6RL61</accession>
<evidence type="ECO:0008006" key="3">
    <source>
        <dbReference type="Google" id="ProtNLM"/>
    </source>
</evidence>
<evidence type="ECO:0000313" key="2">
    <source>
        <dbReference type="Proteomes" id="UP000199452"/>
    </source>
</evidence>
<organism evidence="1 2">
    <name type="scientific">Williamwhitmania taraxaci</name>
    <dbReference type="NCBI Taxonomy" id="1640674"/>
    <lineage>
        <taxon>Bacteria</taxon>
        <taxon>Pseudomonadati</taxon>
        <taxon>Bacteroidota</taxon>
        <taxon>Bacteroidia</taxon>
        <taxon>Bacteroidales</taxon>
        <taxon>Williamwhitmaniaceae</taxon>
        <taxon>Williamwhitmania</taxon>
    </lineage>
</organism>
<protein>
    <recommendedName>
        <fullName evidence="3">Homeodomain-like domain-containing protein</fullName>
    </recommendedName>
</protein>
<sequence length="67" mass="7601">MAAKKIDIMDVRQLIQLKIKGESNRSCSSSLAIHRNTVNYYVRQLKATGTSYPDLLRLSDAQLSELF</sequence>
<keyword evidence="2" id="KW-1185">Reference proteome</keyword>
<reference evidence="1 2" key="1">
    <citation type="submission" date="2016-09" db="EMBL/GenBank/DDBJ databases">
        <authorList>
            <person name="Capua I."/>
            <person name="De Benedictis P."/>
            <person name="Joannis T."/>
            <person name="Lombin L.H."/>
            <person name="Cattoli G."/>
        </authorList>
    </citation>
    <scope>NUCLEOTIDE SEQUENCE [LARGE SCALE GENOMIC DNA]</scope>
    <source>
        <strain evidence="1 2">A7P-90m</strain>
    </source>
</reference>
<dbReference type="EMBL" id="FMYP01000076">
    <property type="protein sequence ID" value="SDD04725.1"/>
    <property type="molecule type" value="Genomic_DNA"/>
</dbReference>